<protein>
    <submittedName>
        <fullName evidence="1">Uncharacterized protein</fullName>
    </submittedName>
</protein>
<accession>A0A9N7V582</accession>
<proteinExistence type="predicted"/>
<organism evidence="1 2">
    <name type="scientific">Pleuronectes platessa</name>
    <name type="common">European plaice</name>
    <dbReference type="NCBI Taxonomy" id="8262"/>
    <lineage>
        <taxon>Eukaryota</taxon>
        <taxon>Metazoa</taxon>
        <taxon>Chordata</taxon>
        <taxon>Craniata</taxon>
        <taxon>Vertebrata</taxon>
        <taxon>Euteleostomi</taxon>
        <taxon>Actinopterygii</taxon>
        <taxon>Neopterygii</taxon>
        <taxon>Teleostei</taxon>
        <taxon>Neoteleostei</taxon>
        <taxon>Acanthomorphata</taxon>
        <taxon>Carangaria</taxon>
        <taxon>Pleuronectiformes</taxon>
        <taxon>Pleuronectoidei</taxon>
        <taxon>Pleuronectidae</taxon>
        <taxon>Pleuronectes</taxon>
    </lineage>
</organism>
<evidence type="ECO:0000313" key="2">
    <source>
        <dbReference type="Proteomes" id="UP001153269"/>
    </source>
</evidence>
<dbReference type="Proteomes" id="UP001153269">
    <property type="component" value="Unassembled WGS sequence"/>
</dbReference>
<comment type="caution">
    <text evidence="1">The sequence shown here is derived from an EMBL/GenBank/DDBJ whole genome shotgun (WGS) entry which is preliminary data.</text>
</comment>
<gene>
    <name evidence="1" type="ORF">PLEPLA_LOCUS32032</name>
</gene>
<reference evidence="1" key="1">
    <citation type="submission" date="2020-03" db="EMBL/GenBank/DDBJ databases">
        <authorList>
            <person name="Weist P."/>
        </authorList>
    </citation>
    <scope>NUCLEOTIDE SEQUENCE</scope>
</reference>
<dbReference type="EMBL" id="CADEAL010003335">
    <property type="protein sequence ID" value="CAB1444316.1"/>
    <property type="molecule type" value="Genomic_DNA"/>
</dbReference>
<name>A0A9N7V582_PLEPL</name>
<keyword evidence="2" id="KW-1185">Reference proteome</keyword>
<sequence length="103" mass="11375">MSQFLAVAFKTQQRAKSRQRSSFLLSVVEADTITHSARHLKPDGDIFTTSVHIVRRNGVSLRTNARASTPAVSDFKRLREKGCFYRGRPAASASTDDPHDGSV</sequence>
<dbReference type="AlphaFoldDB" id="A0A9N7V582"/>
<evidence type="ECO:0000313" key="1">
    <source>
        <dbReference type="EMBL" id="CAB1444316.1"/>
    </source>
</evidence>